<proteinExistence type="predicted"/>
<name>F0YF68_AURAN</name>
<dbReference type="Proteomes" id="UP000002729">
    <property type="component" value="Unassembled WGS sequence"/>
</dbReference>
<dbReference type="eggNOG" id="KOG2920">
    <property type="taxonomic scope" value="Eukaryota"/>
</dbReference>
<keyword evidence="3" id="KW-1185">Reference proteome</keyword>
<dbReference type="RefSeq" id="XP_009039094.1">
    <property type="nucleotide sequence ID" value="XM_009040846.1"/>
</dbReference>
<dbReference type="OrthoDB" id="443981at2759"/>
<dbReference type="InterPro" id="IPR019410">
    <property type="entry name" value="Methyltransf_16"/>
</dbReference>
<dbReference type="SUPFAM" id="SSF53335">
    <property type="entry name" value="S-adenosyl-L-methionine-dependent methyltransferases"/>
    <property type="match status" value="1"/>
</dbReference>
<dbReference type="AlphaFoldDB" id="F0YF68"/>
<accession>F0YF68</accession>
<evidence type="ECO:0000256" key="1">
    <source>
        <dbReference type="SAM" id="MobiDB-lite"/>
    </source>
</evidence>
<dbReference type="Pfam" id="PF10294">
    <property type="entry name" value="Methyltransf_16"/>
    <property type="match status" value="1"/>
</dbReference>
<organism evidence="3">
    <name type="scientific">Aureococcus anophagefferens</name>
    <name type="common">Harmful bloom alga</name>
    <dbReference type="NCBI Taxonomy" id="44056"/>
    <lineage>
        <taxon>Eukaryota</taxon>
        <taxon>Sar</taxon>
        <taxon>Stramenopiles</taxon>
        <taxon>Ochrophyta</taxon>
        <taxon>Pelagophyceae</taxon>
        <taxon>Pelagomonadales</taxon>
        <taxon>Pelagomonadaceae</taxon>
        <taxon>Aureococcus</taxon>
    </lineage>
</organism>
<sequence length="372" mass="39151">MASFSPVEQARLEKDQAAEELLTVLAAKHDLEERERERQLATQRSDSASRLAQRRASRQAQRATAAPAKPAPRLPRGLADVVGSDDAAWLAAEAALLAAKLEAYDDVDGLDALLGGSSDDDDGAPAAAAPEPDDDWAEWAKLFDLSDARAWERTPLVYHSSQHASGHGDVVWAAGEYCAARILAHGALFDVDLGGARVLELGAGCGLPSLAAVRAGADVLATDNRTPGAIFALAASARWSLAAARDHGGSLQARGLAWGEAPPPGPYDVVLVCDCIYDPASHEALLATLDAVFDENADATAVVAFALHGNAADAAVFGFFDAARARGRGVAKVDEQQLRVTESMRDVCQVRDAKRSLVHVYFLTAASLEAPD</sequence>
<gene>
    <name evidence="2" type="ORF">AURANDRAFT_65847</name>
</gene>
<dbReference type="InterPro" id="IPR029063">
    <property type="entry name" value="SAM-dependent_MTases_sf"/>
</dbReference>
<feature type="region of interest" description="Disordered" evidence="1">
    <location>
        <begin position="32"/>
        <end position="77"/>
    </location>
</feature>
<dbReference type="EMBL" id="GL833136">
    <property type="protein sequence ID" value="EGB06139.1"/>
    <property type="molecule type" value="Genomic_DNA"/>
</dbReference>
<dbReference type="Gene3D" id="3.40.50.150">
    <property type="entry name" value="Vaccinia Virus protein VP39"/>
    <property type="match status" value="1"/>
</dbReference>
<evidence type="ECO:0000313" key="3">
    <source>
        <dbReference type="Proteomes" id="UP000002729"/>
    </source>
</evidence>
<evidence type="ECO:0000313" key="2">
    <source>
        <dbReference type="EMBL" id="EGB06139.1"/>
    </source>
</evidence>
<dbReference type="KEGG" id="aaf:AURANDRAFT_65847"/>
<reference evidence="2 3" key="1">
    <citation type="journal article" date="2011" name="Proc. Natl. Acad. Sci. U.S.A.">
        <title>Niche of harmful alga Aureococcus anophagefferens revealed through ecogenomics.</title>
        <authorList>
            <person name="Gobler C.J."/>
            <person name="Berry D.L."/>
            <person name="Dyhrman S.T."/>
            <person name="Wilhelm S.W."/>
            <person name="Salamov A."/>
            <person name="Lobanov A.V."/>
            <person name="Zhang Y."/>
            <person name="Collier J.L."/>
            <person name="Wurch L.L."/>
            <person name="Kustka A.B."/>
            <person name="Dill B.D."/>
            <person name="Shah M."/>
            <person name="VerBerkmoes N.C."/>
            <person name="Kuo A."/>
            <person name="Terry A."/>
            <person name="Pangilinan J."/>
            <person name="Lindquist E.A."/>
            <person name="Lucas S."/>
            <person name="Paulsen I.T."/>
            <person name="Hattenrath-Lehmann T.K."/>
            <person name="Talmage S.C."/>
            <person name="Walker E.A."/>
            <person name="Koch F."/>
            <person name="Burson A.M."/>
            <person name="Marcoval M.A."/>
            <person name="Tang Y.Z."/>
            <person name="Lecleir G.R."/>
            <person name="Coyne K.J."/>
            <person name="Berg G.M."/>
            <person name="Bertrand E.M."/>
            <person name="Saito M.A."/>
            <person name="Gladyshev V.N."/>
            <person name="Grigoriev I.V."/>
        </authorList>
    </citation>
    <scope>NUCLEOTIDE SEQUENCE [LARGE SCALE GENOMIC DNA]</scope>
    <source>
        <strain evidence="3">CCMP 1984</strain>
    </source>
</reference>
<dbReference type="InParanoid" id="F0YF68"/>
<dbReference type="PANTHER" id="PTHR14614">
    <property type="entry name" value="HEPATOCELLULAR CARCINOMA-ASSOCIATED ANTIGEN"/>
    <property type="match status" value="1"/>
</dbReference>
<dbReference type="GeneID" id="20225538"/>
<protein>
    <submittedName>
        <fullName evidence="2">Uncharacterized protein</fullName>
    </submittedName>
</protein>
<feature type="compositionally biased region" description="Low complexity" evidence="1">
    <location>
        <begin position="58"/>
        <end position="68"/>
    </location>
</feature>